<dbReference type="GO" id="GO:0050661">
    <property type="term" value="F:NADP binding"/>
    <property type="evidence" value="ECO:0007669"/>
    <property type="project" value="InterPro"/>
</dbReference>
<dbReference type="InterPro" id="IPR036188">
    <property type="entry name" value="FAD/NAD-bd_sf"/>
</dbReference>
<dbReference type="Proteomes" id="UP001515480">
    <property type="component" value="Unassembled WGS sequence"/>
</dbReference>
<keyword evidence="2" id="KW-0285">Flavoprotein</keyword>
<dbReference type="Gene3D" id="3.50.50.60">
    <property type="entry name" value="FAD/NAD(P)-binding domain"/>
    <property type="match status" value="3"/>
</dbReference>
<dbReference type="EMBL" id="JBGBPQ010000027">
    <property type="protein sequence ID" value="KAL1498713.1"/>
    <property type="molecule type" value="Genomic_DNA"/>
</dbReference>
<dbReference type="PRINTS" id="PR00370">
    <property type="entry name" value="FMOXYGENASE"/>
</dbReference>
<keyword evidence="5" id="KW-0560">Oxidoreductase</keyword>
<dbReference type="GO" id="GO:0050660">
    <property type="term" value="F:flavin adenine dinucleotide binding"/>
    <property type="evidence" value="ECO:0007669"/>
    <property type="project" value="InterPro"/>
</dbReference>
<evidence type="ECO:0000256" key="4">
    <source>
        <dbReference type="ARBA" id="ARBA00022857"/>
    </source>
</evidence>
<evidence type="ECO:0000313" key="7">
    <source>
        <dbReference type="Proteomes" id="UP001515480"/>
    </source>
</evidence>
<evidence type="ECO:0000313" key="6">
    <source>
        <dbReference type="EMBL" id="KAL1498713.1"/>
    </source>
</evidence>
<dbReference type="GO" id="GO:0004499">
    <property type="term" value="F:N,N-dimethylaniline monooxygenase activity"/>
    <property type="evidence" value="ECO:0007669"/>
    <property type="project" value="InterPro"/>
</dbReference>
<evidence type="ECO:0000256" key="3">
    <source>
        <dbReference type="ARBA" id="ARBA00022827"/>
    </source>
</evidence>
<dbReference type="Pfam" id="PF00743">
    <property type="entry name" value="FMO-like"/>
    <property type="match status" value="1"/>
</dbReference>
<keyword evidence="3" id="KW-0274">FAD</keyword>
<name>A0AB34IG65_PRYPA</name>
<dbReference type="AlphaFoldDB" id="A0AB34IG65"/>
<dbReference type="PANTHER" id="PTHR23023">
    <property type="entry name" value="DIMETHYLANILINE MONOOXYGENASE"/>
    <property type="match status" value="1"/>
</dbReference>
<dbReference type="InterPro" id="IPR020946">
    <property type="entry name" value="Flavin_mOase-like"/>
</dbReference>
<evidence type="ECO:0008006" key="8">
    <source>
        <dbReference type="Google" id="ProtNLM"/>
    </source>
</evidence>
<keyword evidence="7" id="KW-1185">Reference proteome</keyword>
<proteinExistence type="inferred from homology"/>
<dbReference type="InterPro" id="IPR000960">
    <property type="entry name" value="Flavin_mOase"/>
</dbReference>
<keyword evidence="4" id="KW-0521">NADP</keyword>
<reference evidence="6 7" key="1">
    <citation type="journal article" date="2024" name="Science">
        <title>Giant polyketide synthase enzymes in the biosynthesis of giant marine polyether toxins.</title>
        <authorList>
            <person name="Fallon T.R."/>
            <person name="Shende V.V."/>
            <person name="Wierzbicki I.H."/>
            <person name="Pendleton A.L."/>
            <person name="Watervoot N.F."/>
            <person name="Auber R.P."/>
            <person name="Gonzalez D.J."/>
            <person name="Wisecaver J.H."/>
            <person name="Moore B.S."/>
        </authorList>
    </citation>
    <scope>NUCLEOTIDE SEQUENCE [LARGE SCALE GENOMIC DNA]</scope>
    <source>
        <strain evidence="6 7">12B1</strain>
    </source>
</reference>
<evidence type="ECO:0000256" key="5">
    <source>
        <dbReference type="ARBA" id="ARBA00023002"/>
    </source>
</evidence>
<dbReference type="InterPro" id="IPR050346">
    <property type="entry name" value="FMO-like"/>
</dbReference>
<accession>A0AB34IG65</accession>
<sequence>MLAACLSAAASAAPPRVSRRVAVIGGGSGGLAAARFLQRAGHRPVLFEAGASLGGVWAEAPTKDVVYQRLQTNLPTVVMQSPDLDFPAGTRSYVSKRELGAYIARYAAEFGGAAAARLGCVVTRVRLEGGGGAEARWRVEWTCGEEACSDVFDAVAVANGHYDKPYEPEVRGQREWLAADSARSVLHSRAYDDAEAFRGEAVLVVGGRSSGVDIARQLHGVAAWVYVLETKCAAPRTDAGLRVTHVPLGARLAADGRVYLGDEPVGGPAVQRLLLATGYCYSFPFLDEAELGMSFEGRRLVTPLYQHLLHARLPTLGFVGIPLAVPCPIPFFECQAAFLAEHWARPAAAPLTSEGERLEWVARRLAAVGERTQDMHFTSAAGGCPWSYMRELIARARAARAQTSGECAARGAESWLEGEEWDSRLRTVEEIYRDRGSRYPTLPWEDDAYRRCEYSVDWASGRWTVVQGE</sequence>
<comment type="caution">
    <text evidence="6">The sequence shown here is derived from an EMBL/GenBank/DDBJ whole genome shotgun (WGS) entry which is preliminary data.</text>
</comment>
<evidence type="ECO:0000256" key="1">
    <source>
        <dbReference type="ARBA" id="ARBA00009183"/>
    </source>
</evidence>
<evidence type="ECO:0000256" key="2">
    <source>
        <dbReference type="ARBA" id="ARBA00022630"/>
    </source>
</evidence>
<comment type="similarity">
    <text evidence="1">Belongs to the FMO family.</text>
</comment>
<gene>
    <name evidence="6" type="ORF">AB1Y20_014024</name>
</gene>
<organism evidence="6 7">
    <name type="scientific">Prymnesium parvum</name>
    <name type="common">Toxic golden alga</name>
    <dbReference type="NCBI Taxonomy" id="97485"/>
    <lineage>
        <taxon>Eukaryota</taxon>
        <taxon>Haptista</taxon>
        <taxon>Haptophyta</taxon>
        <taxon>Prymnesiophyceae</taxon>
        <taxon>Prymnesiales</taxon>
        <taxon>Prymnesiaceae</taxon>
        <taxon>Prymnesium</taxon>
    </lineage>
</organism>
<dbReference type="SUPFAM" id="SSF51905">
    <property type="entry name" value="FAD/NAD(P)-binding domain"/>
    <property type="match status" value="1"/>
</dbReference>
<protein>
    <recommendedName>
        <fullName evidence="8">Flavin-containing monooxygenase</fullName>
    </recommendedName>
</protein>